<gene>
    <name evidence="2" type="ORF">SAMN05444171_4764</name>
</gene>
<dbReference type="InterPro" id="IPR058110">
    <property type="entry name" value="GCG_CRPN_dom"/>
</dbReference>
<name>A0A1M7C8H9_9BRAD</name>
<evidence type="ECO:0000313" key="3">
    <source>
        <dbReference type="Proteomes" id="UP000183208"/>
    </source>
</evidence>
<dbReference type="Proteomes" id="UP000183208">
    <property type="component" value="Unassembled WGS sequence"/>
</dbReference>
<organism evidence="2 3">
    <name type="scientific">Bradyrhizobium lablabi</name>
    <dbReference type="NCBI Taxonomy" id="722472"/>
    <lineage>
        <taxon>Bacteria</taxon>
        <taxon>Pseudomonadati</taxon>
        <taxon>Pseudomonadota</taxon>
        <taxon>Alphaproteobacteria</taxon>
        <taxon>Hyphomicrobiales</taxon>
        <taxon>Nitrobacteraceae</taxon>
        <taxon>Bradyrhizobium</taxon>
    </lineage>
</organism>
<evidence type="ECO:0000313" key="2">
    <source>
        <dbReference type="EMBL" id="SED67233.1"/>
    </source>
</evidence>
<dbReference type="NCBIfam" id="NF047412">
    <property type="entry name" value="sig_GCG_CRPN_rpt"/>
    <property type="match status" value="1"/>
</dbReference>
<keyword evidence="1" id="KW-0732">Signal</keyword>
<dbReference type="EMBL" id="FNTI01000001">
    <property type="protein sequence ID" value="SED67233.1"/>
    <property type="molecule type" value="Genomic_DNA"/>
</dbReference>
<feature type="chain" id="PRO_5030031809" evidence="1">
    <location>
        <begin position="25"/>
        <end position="86"/>
    </location>
</feature>
<accession>A0A1M7C8H9</accession>
<dbReference type="AlphaFoldDB" id="A0A1M7C8H9"/>
<dbReference type="OrthoDB" id="8457022at2"/>
<sequence length="86" mass="8700">MNRLIATAFVLGTVLGTLVSSANALPLAPVAPASSSDVIAVAGGCGAGWHRGPYGGCRQNYANPAAHACPRGWYLGPYGRCRANGT</sequence>
<dbReference type="RefSeq" id="WP_074824187.1">
    <property type="nucleotide sequence ID" value="NZ_FNTI01000001.1"/>
</dbReference>
<reference evidence="2 3" key="1">
    <citation type="submission" date="2016-10" db="EMBL/GenBank/DDBJ databases">
        <authorList>
            <person name="de Groot N.N."/>
        </authorList>
    </citation>
    <scope>NUCLEOTIDE SEQUENCE [LARGE SCALE GENOMIC DNA]</scope>
    <source>
        <strain evidence="2 3">GAS522</strain>
    </source>
</reference>
<evidence type="ECO:0000256" key="1">
    <source>
        <dbReference type="SAM" id="SignalP"/>
    </source>
</evidence>
<feature type="signal peptide" evidence="1">
    <location>
        <begin position="1"/>
        <end position="24"/>
    </location>
</feature>
<protein>
    <submittedName>
        <fullName evidence="2">Uncharacterized protein</fullName>
    </submittedName>
</protein>
<proteinExistence type="predicted"/>